<dbReference type="InterPro" id="IPR039974">
    <property type="entry name" value="Splicing_factor_SLU7"/>
</dbReference>
<comment type="subcellular location">
    <subcellularLocation>
        <location evidence="2 9">Nucleus</location>
    </subcellularLocation>
</comment>
<feature type="compositionally biased region" description="Basic and acidic residues" evidence="11">
    <location>
        <begin position="1"/>
        <end position="36"/>
    </location>
</feature>
<evidence type="ECO:0000313" key="14">
    <source>
        <dbReference type="Proteomes" id="UP000485058"/>
    </source>
</evidence>
<comment type="cofactor">
    <cofactor evidence="1">
        <name>thiamine diphosphate</name>
        <dbReference type="ChEBI" id="CHEBI:58937"/>
    </cofactor>
</comment>
<dbReference type="GO" id="GO:0005681">
    <property type="term" value="C:spliceosomal complex"/>
    <property type="evidence" value="ECO:0007669"/>
    <property type="project" value="UniProtKB-UniRule"/>
</dbReference>
<proteinExistence type="inferred from homology"/>
<accession>A0A699YMY9</accession>
<dbReference type="Pfam" id="PF02780">
    <property type="entry name" value="Transketolase_C"/>
    <property type="match status" value="2"/>
</dbReference>
<keyword evidence="14" id="KW-1185">Reference proteome</keyword>
<feature type="region of interest" description="Disordered" evidence="11">
    <location>
        <begin position="1"/>
        <end position="39"/>
    </location>
</feature>
<dbReference type="FunFam" id="3.40.50.970:FF:000001">
    <property type="entry name" value="Pyruvate dehydrogenase E1 beta subunit"/>
    <property type="match status" value="1"/>
</dbReference>
<dbReference type="Gene3D" id="3.40.50.970">
    <property type="match status" value="1"/>
</dbReference>
<evidence type="ECO:0000256" key="2">
    <source>
        <dbReference type="ARBA" id="ARBA00004123"/>
    </source>
</evidence>
<evidence type="ECO:0000256" key="1">
    <source>
        <dbReference type="ARBA" id="ARBA00001964"/>
    </source>
</evidence>
<dbReference type="InterPro" id="IPR033248">
    <property type="entry name" value="Transketolase_C"/>
</dbReference>
<dbReference type="InterPro" id="IPR009014">
    <property type="entry name" value="Transketo_C/PFOR_II"/>
</dbReference>
<evidence type="ECO:0000256" key="7">
    <source>
        <dbReference type="ARBA" id="ARBA00023187"/>
    </source>
</evidence>
<dbReference type="CDD" id="cd07036">
    <property type="entry name" value="TPP_PYR_E1-PDHc-beta_like"/>
    <property type="match status" value="1"/>
</dbReference>
<dbReference type="GO" id="GO:0030628">
    <property type="term" value="F:pre-mRNA 3'-splice site binding"/>
    <property type="evidence" value="ECO:0007669"/>
    <property type="project" value="UniProtKB-UniRule"/>
</dbReference>
<dbReference type="PANTHER" id="PTHR12942">
    <property type="entry name" value="STEP II SPLICING FACTOR SLU7"/>
    <property type="match status" value="1"/>
</dbReference>
<gene>
    <name evidence="13" type="ORF">HaLaN_03083</name>
</gene>
<keyword evidence="5 9" id="KW-0747">Spliceosome</keyword>
<name>A0A699YMY9_HAELA</name>
<keyword evidence="7 9" id="KW-0508">mRNA splicing</keyword>
<evidence type="ECO:0000256" key="9">
    <source>
        <dbReference type="RuleBase" id="RU367071"/>
    </source>
</evidence>
<dbReference type="SUPFAM" id="SSF52518">
    <property type="entry name" value="Thiamin diphosphate-binding fold (THDP-binding)"/>
    <property type="match status" value="1"/>
</dbReference>
<dbReference type="Pfam" id="PF11708">
    <property type="entry name" value="Slu7"/>
    <property type="match status" value="1"/>
</dbReference>
<dbReference type="SMART" id="SM00861">
    <property type="entry name" value="Transket_pyr"/>
    <property type="match status" value="1"/>
</dbReference>
<keyword evidence="6" id="KW-0560">Oxidoreductase</keyword>
<evidence type="ECO:0000256" key="8">
    <source>
        <dbReference type="ARBA" id="ARBA00023242"/>
    </source>
</evidence>
<dbReference type="InterPro" id="IPR021715">
    <property type="entry name" value="Slu7_dom"/>
</dbReference>
<keyword evidence="8 9" id="KW-0539">Nucleus</keyword>
<dbReference type="EMBL" id="BLLF01000142">
    <property type="protein sequence ID" value="GFH08164.1"/>
    <property type="molecule type" value="Genomic_DNA"/>
</dbReference>
<dbReference type="Pfam" id="PF02779">
    <property type="entry name" value="Transket_pyr"/>
    <property type="match status" value="1"/>
</dbReference>
<dbReference type="GO" id="GO:0000398">
    <property type="term" value="P:mRNA splicing, via spliceosome"/>
    <property type="evidence" value="ECO:0007669"/>
    <property type="project" value="UniProtKB-UniRule"/>
</dbReference>
<keyword evidence="4 9" id="KW-0507">mRNA processing</keyword>
<evidence type="ECO:0000256" key="3">
    <source>
        <dbReference type="ARBA" id="ARBA00007203"/>
    </source>
</evidence>
<comment type="function">
    <text evidence="9">Involved in pre-mRNA splicing.</text>
</comment>
<evidence type="ECO:0000256" key="11">
    <source>
        <dbReference type="SAM" id="MobiDB-lite"/>
    </source>
</evidence>
<sequence length="871" mass="97070">MSAVTADERRRQKELDEARKAGLAPAEKDEDGKEINPHIPQYMTSAPWYLNKDKPTLQHQRNWNKKEGEDDPSLRWYDRGAKVFQATKWRKGSCENCGSMTHVTKDCLERPRNKGAKYTNKNIAADDKIEELKITGFDAKRDRWNGYDPKEYSKIIDRHEQLESIRKELKQKELAQELYHGKGGEAAAAVGSAADDDDAKIREEEDAGFSEVKKRVRTVAGGSTGSVRNLRIREDTAKYLLNLDVNSAHYDPKTRSMREDPTPDKPLDKKTYAGDNFVRKSGDYHAWQELQIHAMTAFEKGADVNIMANPSLVEKMYQQFKAKKDSLAAATKQDVLQKYGNAAEKPPEELALLTGTEKYVEYDRMGRVVRGQENRARSRYEEDVYLNNHTSVFGSWWHDGSWGYACCHQTLKNSYCTGRAGERAAVEVAAQMVANMEAKAKEADELLQKRREESKLNGHKPHVDVWGSETAEVELDATKVKEAVQRLEKAEREAVDDEGKRAGPCSRGALQVAAAAKKGELFMWQALREGLDEEMSSDPTVCIMGEDVGHYGGSYKVTLDLYKKYGDLRVLDTPICENGFMGVGVGAAMTGLRPVVEGMNMGFLLLAFNQISNNCGMLHYTSGGQYSTPLVIRGPGGVGRQLGAEHSQRLESYFQSIPGVQLVAVSTVRNSKALFKSAIRSNNPVIFFEHVLLYNLKGEVGGPDEYQCLEKAEMVRPGTDISIFTYSRMRYVVMQAVAELEKKGYNPEVGAPAPIPYPNPSLLPTPAWLQVIDLISLKPFDMEAISKSVKKTRKVLIVEECMKTGGIGASLSAVISESLFNELDHEVVRLSSQDVPTAYAYELEAATIVQSVQVVEAVERVCGKTRALALA</sequence>
<dbReference type="SUPFAM" id="SSF52922">
    <property type="entry name" value="TK C-terminal domain-like"/>
    <property type="match status" value="1"/>
</dbReference>
<comment type="caution">
    <text evidence="13">The sequence shown here is derived from an EMBL/GenBank/DDBJ whole genome shotgun (WGS) entry which is preliminary data.</text>
</comment>
<evidence type="ECO:0000256" key="5">
    <source>
        <dbReference type="ARBA" id="ARBA00022728"/>
    </source>
</evidence>
<feature type="region of interest" description="Disordered" evidence="11">
    <location>
        <begin position="251"/>
        <end position="273"/>
    </location>
</feature>
<dbReference type="Gene3D" id="3.40.50.920">
    <property type="match status" value="1"/>
</dbReference>
<organism evidence="13 14">
    <name type="scientific">Haematococcus lacustris</name>
    <name type="common">Green alga</name>
    <name type="synonym">Haematococcus pluvialis</name>
    <dbReference type="NCBI Taxonomy" id="44745"/>
    <lineage>
        <taxon>Eukaryota</taxon>
        <taxon>Viridiplantae</taxon>
        <taxon>Chlorophyta</taxon>
        <taxon>core chlorophytes</taxon>
        <taxon>Chlorophyceae</taxon>
        <taxon>CS clade</taxon>
        <taxon>Chlamydomonadales</taxon>
        <taxon>Haematococcaceae</taxon>
        <taxon>Haematococcus</taxon>
    </lineage>
</organism>
<evidence type="ECO:0000256" key="4">
    <source>
        <dbReference type="ARBA" id="ARBA00022664"/>
    </source>
</evidence>
<feature type="domain" description="Transketolase-like pyrimidine-binding" evidence="12">
    <location>
        <begin position="521"/>
        <end position="696"/>
    </location>
</feature>
<dbReference type="AlphaFoldDB" id="A0A699YMY9"/>
<dbReference type="PANTHER" id="PTHR12942:SF2">
    <property type="entry name" value="PRE-MRNA-SPLICING FACTOR SLU7"/>
    <property type="match status" value="1"/>
</dbReference>
<comment type="similarity">
    <text evidence="3 9">Belongs to the SLU7 family.</text>
</comment>
<comment type="subunit">
    <text evidence="9">Associated with the spliceosome.</text>
</comment>
<feature type="coiled-coil region" evidence="10">
    <location>
        <begin position="426"/>
        <end position="500"/>
    </location>
</feature>
<dbReference type="Proteomes" id="UP000485058">
    <property type="component" value="Unassembled WGS sequence"/>
</dbReference>
<dbReference type="GO" id="GO:0016491">
    <property type="term" value="F:oxidoreductase activity"/>
    <property type="evidence" value="ECO:0007669"/>
    <property type="project" value="UniProtKB-KW"/>
</dbReference>
<evidence type="ECO:0000313" key="13">
    <source>
        <dbReference type="EMBL" id="GFH08164.1"/>
    </source>
</evidence>
<reference evidence="13 14" key="1">
    <citation type="submission" date="2020-02" db="EMBL/GenBank/DDBJ databases">
        <title>Draft genome sequence of Haematococcus lacustris strain NIES-144.</title>
        <authorList>
            <person name="Morimoto D."/>
            <person name="Nakagawa S."/>
            <person name="Yoshida T."/>
            <person name="Sawayama S."/>
        </authorList>
    </citation>
    <scope>NUCLEOTIDE SEQUENCE [LARGE SCALE GENOMIC DNA]</scope>
    <source>
        <strain evidence="13 14">NIES-144</strain>
    </source>
</reference>
<dbReference type="InterPro" id="IPR005475">
    <property type="entry name" value="Transketolase-like_Pyr-bd"/>
</dbReference>
<evidence type="ECO:0000259" key="12">
    <source>
        <dbReference type="SMART" id="SM00861"/>
    </source>
</evidence>
<dbReference type="InterPro" id="IPR029061">
    <property type="entry name" value="THDP-binding"/>
</dbReference>
<evidence type="ECO:0000256" key="10">
    <source>
        <dbReference type="SAM" id="Coils"/>
    </source>
</evidence>
<protein>
    <recommendedName>
        <fullName evidence="9">Pre-mRNA-splicing factor SLU7</fullName>
    </recommendedName>
</protein>
<evidence type="ECO:0000256" key="6">
    <source>
        <dbReference type="ARBA" id="ARBA00023002"/>
    </source>
</evidence>
<keyword evidence="10" id="KW-0175">Coiled coil</keyword>